<sequence>MGRLFSSGRYLLAESLNRPQVTRQIRYPPQDLVKAVDSSELYEAWDKNSTCLGSRKFVYTDEFRLLDKAATISASDVKNGIEHYPWRLCTVTQVEELKIILRLVPIWLTSIIYFAAYSQMYTTFIEQGGMIDTRIGPFSVPPASLFAFEVLSVMILVLIYDTSVATIRKRFTDNKCGITELQHIGIGRLLIIISMALAASLERKRLESVHSGKSMSITWKLPQYIVLAASEVFNIIGHLEFFYNQTPDTMRSMCIALSFLTISLGSYLSTLIVAIVSVTTRGGQTGWIPDDLNNGHLDYFFWTLASVTALNFVAYLACAKSYRVRKNGLQRQPPPPIITIISAWTPQASHPQFASHYSIHSTFWFGLLGIGLGFVDWAFSTKGTGYIYLWESGGVASGSLA</sequence>
<organism evidence="7 8">
    <name type="scientific">Cinnamomum micranthum f. kanehirae</name>
    <dbReference type="NCBI Taxonomy" id="337451"/>
    <lineage>
        <taxon>Eukaryota</taxon>
        <taxon>Viridiplantae</taxon>
        <taxon>Streptophyta</taxon>
        <taxon>Embryophyta</taxon>
        <taxon>Tracheophyta</taxon>
        <taxon>Spermatophyta</taxon>
        <taxon>Magnoliopsida</taxon>
        <taxon>Magnoliidae</taxon>
        <taxon>Laurales</taxon>
        <taxon>Lauraceae</taxon>
        <taxon>Cinnamomum</taxon>
    </lineage>
</organism>
<dbReference type="GO" id="GO:0022857">
    <property type="term" value="F:transmembrane transporter activity"/>
    <property type="evidence" value="ECO:0007669"/>
    <property type="project" value="InterPro"/>
</dbReference>
<keyword evidence="4 6" id="KW-1133">Transmembrane helix</keyword>
<dbReference type="PANTHER" id="PTHR11654">
    <property type="entry name" value="OLIGOPEPTIDE TRANSPORTER-RELATED"/>
    <property type="match status" value="1"/>
</dbReference>
<keyword evidence="5 6" id="KW-0472">Membrane</keyword>
<dbReference type="GO" id="GO:0016020">
    <property type="term" value="C:membrane"/>
    <property type="evidence" value="ECO:0007669"/>
    <property type="project" value="UniProtKB-SubCell"/>
</dbReference>
<comment type="caution">
    <text evidence="7">The sequence shown here is derived from an EMBL/GenBank/DDBJ whole genome shotgun (WGS) entry which is preliminary data.</text>
</comment>
<dbReference type="SUPFAM" id="SSF103473">
    <property type="entry name" value="MFS general substrate transporter"/>
    <property type="match status" value="1"/>
</dbReference>
<dbReference type="Proteomes" id="UP000283530">
    <property type="component" value="Unassembled WGS sequence"/>
</dbReference>
<evidence type="ECO:0000256" key="1">
    <source>
        <dbReference type="ARBA" id="ARBA00004141"/>
    </source>
</evidence>
<feature type="transmembrane region" description="Helical" evidence="6">
    <location>
        <begin position="140"/>
        <end position="160"/>
    </location>
</feature>
<gene>
    <name evidence="7" type="ORF">CKAN_01874600</name>
</gene>
<comment type="subcellular location">
    <subcellularLocation>
        <location evidence="1">Membrane</location>
        <topology evidence="1">Multi-pass membrane protein</topology>
    </subcellularLocation>
</comment>
<feature type="transmembrane region" description="Helical" evidence="6">
    <location>
        <begin position="181"/>
        <end position="201"/>
    </location>
</feature>
<comment type="similarity">
    <text evidence="2">Belongs to the major facilitator superfamily. Proton-dependent oligopeptide transporter (POT/PTR) (TC 2.A.17) family.</text>
</comment>
<dbReference type="Pfam" id="PF00854">
    <property type="entry name" value="PTR2"/>
    <property type="match status" value="1"/>
</dbReference>
<dbReference type="AlphaFoldDB" id="A0A443PG09"/>
<reference evidence="7 8" key="1">
    <citation type="journal article" date="2019" name="Nat. Plants">
        <title>Stout camphor tree genome fills gaps in understanding of flowering plant genome evolution.</title>
        <authorList>
            <person name="Chaw S.M."/>
            <person name="Liu Y.C."/>
            <person name="Wu Y.W."/>
            <person name="Wang H.Y."/>
            <person name="Lin C.I."/>
            <person name="Wu C.S."/>
            <person name="Ke H.M."/>
            <person name="Chang L.Y."/>
            <person name="Hsu C.Y."/>
            <person name="Yang H.T."/>
            <person name="Sudianto E."/>
            <person name="Hsu M.H."/>
            <person name="Wu K.P."/>
            <person name="Wang L.N."/>
            <person name="Leebens-Mack J.H."/>
            <person name="Tsai I.J."/>
        </authorList>
    </citation>
    <scope>NUCLEOTIDE SEQUENCE [LARGE SCALE GENOMIC DNA]</scope>
    <source>
        <strain evidence="8">cv. Chaw 1501</strain>
        <tissue evidence="7">Young leaves</tissue>
    </source>
</reference>
<evidence type="ECO:0000313" key="7">
    <source>
        <dbReference type="EMBL" id="RWR89681.1"/>
    </source>
</evidence>
<proteinExistence type="inferred from homology"/>
<dbReference type="InterPro" id="IPR036259">
    <property type="entry name" value="MFS_trans_sf"/>
</dbReference>
<name>A0A443PG09_9MAGN</name>
<evidence type="ECO:0000256" key="4">
    <source>
        <dbReference type="ARBA" id="ARBA00022989"/>
    </source>
</evidence>
<feature type="transmembrane region" description="Helical" evidence="6">
    <location>
        <begin position="221"/>
        <end position="243"/>
    </location>
</feature>
<dbReference type="EMBL" id="QPKB01000007">
    <property type="protein sequence ID" value="RWR89681.1"/>
    <property type="molecule type" value="Genomic_DNA"/>
</dbReference>
<evidence type="ECO:0000256" key="3">
    <source>
        <dbReference type="ARBA" id="ARBA00022692"/>
    </source>
</evidence>
<keyword evidence="3 6" id="KW-0812">Transmembrane</keyword>
<dbReference type="InterPro" id="IPR000109">
    <property type="entry name" value="POT_fam"/>
</dbReference>
<evidence type="ECO:0000256" key="2">
    <source>
        <dbReference type="ARBA" id="ARBA00005982"/>
    </source>
</evidence>
<evidence type="ECO:0000256" key="6">
    <source>
        <dbReference type="SAM" id="Phobius"/>
    </source>
</evidence>
<feature type="transmembrane region" description="Helical" evidence="6">
    <location>
        <begin position="99"/>
        <end position="120"/>
    </location>
</feature>
<feature type="transmembrane region" description="Helical" evidence="6">
    <location>
        <begin position="255"/>
        <end position="279"/>
    </location>
</feature>
<evidence type="ECO:0000313" key="8">
    <source>
        <dbReference type="Proteomes" id="UP000283530"/>
    </source>
</evidence>
<dbReference type="Gene3D" id="1.20.1250.20">
    <property type="entry name" value="MFS general substrate transporter like domains"/>
    <property type="match status" value="1"/>
</dbReference>
<dbReference type="OrthoDB" id="8904098at2759"/>
<feature type="transmembrane region" description="Helical" evidence="6">
    <location>
        <begin position="299"/>
        <end position="318"/>
    </location>
</feature>
<evidence type="ECO:0000256" key="5">
    <source>
        <dbReference type="ARBA" id="ARBA00023136"/>
    </source>
</evidence>
<accession>A0A443PG09</accession>
<keyword evidence="8" id="KW-1185">Reference proteome</keyword>
<protein>
    <submittedName>
        <fullName evidence="7">Protein NRT1/PTR FAMILY 8.3-like protein</fullName>
    </submittedName>
</protein>